<keyword evidence="1" id="KW-0496">Mitochondrion</keyword>
<comment type="caution">
    <text evidence="1">The sequence shown here is derived from an EMBL/GenBank/DDBJ whole genome shotgun (WGS) entry which is preliminary data.</text>
</comment>
<accession>A0A101M4G2</accession>
<name>A0A101M4G2_PICGL</name>
<reference evidence="1" key="1">
    <citation type="journal article" date="2015" name="Genome Biol. Evol.">
        <title>Organellar Genomes of White Spruce (Picea glauca): Assembly and Annotation.</title>
        <authorList>
            <person name="Jackman S.D."/>
            <person name="Warren R.L."/>
            <person name="Gibb E.A."/>
            <person name="Vandervalk B.P."/>
            <person name="Mohamadi H."/>
            <person name="Chu J."/>
            <person name="Raymond A."/>
            <person name="Pleasance S."/>
            <person name="Coope R."/>
            <person name="Wildung M.R."/>
            <person name="Ritland C.E."/>
            <person name="Bousquet J."/>
            <person name="Jones S.J."/>
            <person name="Bohlmann J."/>
            <person name="Birol I."/>
        </authorList>
    </citation>
    <scope>NUCLEOTIDE SEQUENCE [LARGE SCALE GENOMIC DNA]</scope>
    <source>
        <tissue evidence="1">Flushing bud</tissue>
    </source>
</reference>
<protein>
    <submittedName>
        <fullName evidence="1">Uncharacterized protein</fullName>
    </submittedName>
</protein>
<gene>
    <name evidence="1" type="ORF">ABT39_MTgene568</name>
</gene>
<dbReference type="EMBL" id="LKAM01000001">
    <property type="protein sequence ID" value="KUM50724.1"/>
    <property type="molecule type" value="Genomic_DNA"/>
</dbReference>
<dbReference type="AlphaFoldDB" id="A0A101M4G2"/>
<organism evidence="1">
    <name type="scientific">Picea glauca</name>
    <name type="common">White spruce</name>
    <name type="synonym">Pinus glauca</name>
    <dbReference type="NCBI Taxonomy" id="3330"/>
    <lineage>
        <taxon>Eukaryota</taxon>
        <taxon>Viridiplantae</taxon>
        <taxon>Streptophyta</taxon>
        <taxon>Embryophyta</taxon>
        <taxon>Tracheophyta</taxon>
        <taxon>Spermatophyta</taxon>
        <taxon>Pinopsida</taxon>
        <taxon>Pinidae</taxon>
        <taxon>Conifers I</taxon>
        <taxon>Pinales</taxon>
        <taxon>Pinaceae</taxon>
        <taxon>Picea</taxon>
    </lineage>
</organism>
<sequence>MIYIRNILFLNEGRERGAGTTKKFVGQYAFFSGSFPRGRMKSIEARPNSHLYVSLCNW</sequence>
<geneLocation type="mitochondrion" evidence="1"/>
<proteinExistence type="predicted"/>
<evidence type="ECO:0000313" key="1">
    <source>
        <dbReference type="EMBL" id="KUM50724.1"/>
    </source>
</evidence>